<keyword evidence="1" id="KW-0472">Membrane</keyword>
<evidence type="ECO:0000313" key="2">
    <source>
        <dbReference type="EMBL" id="EMA55482.1"/>
    </source>
</evidence>
<evidence type="ECO:0000256" key="1">
    <source>
        <dbReference type="SAM" id="Phobius"/>
    </source>
</evidence>
<dbReference type="AlphaFoldDB" id="M0NBZ3"/>
<proteinExistence type="predicted"/>
<comment type="caution">
    <text evidence="2">The sequence shown here is derived from an EMBL/GenBank/DDBJ whole genome shotgun (WGS) entry which is preliminary data.</text>
</comment>
<feature type="transmembrane region" description="Helical" evidence="1">
    <location>
        <begin position="26"/>
        <end position="50"/>
    </location>
</feature>
<keyword evidence="1" id="KW-1133">Transmembrane helix</keyword>
<name>M0NBZ3_9EURY</name>
<dbReference type="EMBL" id="AOME01000013">
    <property type="protein sequence ID" value="EMA55482.1"/>
    <property type="molecule type" value="Genomic_DNA"/>
</dbReference>
<keyword evidence="1" id="KW-0812">Transmembrane</keyword>
<keyword evidence="3" id="KW-1185">Reference proteome</keyword>
<gene>
    <name evidence="2" type="ORF">C450_01909</name>
</gene>
<organism evidence="2 3">
    <name type="scientific">Halococcus salifodinae DSM 8989</name>
    <dbReference type="NCBI Taxonomy" id="1227456"/>
    <lineage>
        <taxon>Archaea</taxon>
        <taxon>Methanobacteriati</taxon>
        <taxon>Methanobacteriota</taxon>
        <taxon>Stenosarchaea group</taxon>
        <taxon>Halobacteria</taxon>
        <taxon>Halobacteriales</taxon>
        <taxon>Halococcaceae</taxon>
        <taxon>Halococcus</taxon>
    </lineage>
</organism>
<accession>M0NBZ3</accession>
<protein>
    <submittedName>
        <fullName evidence="2">Uncharacterized protein</fullName>
    </submittedName>
</protein>
<evidence type="ECO:0000313" key="3">
    <source>
        <dbReference type="Proteomes" id="UP000011625"/>
    </source>
</evidence>
<dbReference type="Proteomes" id="UP000011625">
    <property type="component" value="Unassembled WGS sequence"/>
</dbReference>
<reference evidence="2 3" key="1">
    <citation type="journal article" date="2014" name="PLoS Genet.">
        <title>Phylogenetically driven sequencing of extremely halophilic archaea reveals strategies for static and dynamic osmo-response.</title>
        <authorList>
            <person name="Becker E.A."/>
            <person name="Seitzer P.M."/>
            <person name="Tritt A."/>
            <person name="Larsen D."/>
            <person name="Krusor M."/>
            <person name="Yao A.I."/>
            <person name="Wu D."/>
            <person name="Madern D."/>
            <person name="Eisen J.A."/>
            <person name="Darling A.E."/>
            <person name="Facciotti M.T."/>
        </authorList>
    </citation>
    <scope>NUCLEOTIDE SEQUENCE [LARGE SCALE GENOMIC DNA]</scope>
    <source>
        <strain evidence="2 3">DSM 8989</strain>
    </source>
</reference>
<sequence>MPIMTIVQNSYNNEQKHQFMRGIRTAGVAVLFPIISVVASAVVLFLLSLIGVGRGVVWEMAGIIAFMSVLTLLDTLVWYRDRQTVGGD</sequence>
<feature type="transmembrane region" description="Helical" evidence="1">
    <location>
        <begin position="56"/>
        <end position="79"/>
    </location>
</feature>